<dbReference type="Pfam" id="PF00225">
    <property type="entry name" value="Kinesin"/>
    <property type="match status" value="1"/>
</dbReference>
<feature type="compositionally biased region" description="Low complexity" evidence="9">
    <location>
        <begin position="865"/>
        <end position="876"/>
    </location>
</feature>
<dbReference type="GO" id="GO:0005634">
    <property type="term" value="C:nucleus"/>
    <property type="evidence" value="ECO:0007669"/>
    <property type="project" value="TreeGrafter"/>
</dbReference>
<evidence type="ECO:0000259" key="10">
    <source>
        <dbReference type="PROSITE" id="PS50067"/>
    </source>
</evidence>
<feature type="compositionally biased region" description="Basic residues" evidence="9">
    <location>
        <begin position="843"/>
        <end position="854"/>
    </location>
</feature>
<feature type="compositionally biased region" description="Low complexity" evidence="9">
    <location>
        <begin position="784"/>
        <end position="804"/>
    </location>
</feature>
<dbReference type="Gene3D" id="3.40.850.10">
    <property type="entry name" value="Kinesin motor domain"/>
    <property type="match status" value="1"/>
</dbReference>
<feature type="coiled-coil region" evidence="8">
    <location>
        <begin position="557"/>
        <end position="680"/>
    </location>
</feature>
<dbReference type="GO" id="GO:0005874">
    <property type="term" value="C:microtubule"/>
    <property type="evidence" value="ECO:0007669"/>
    <property type="project" value="UniProtKB-KW"/>
</dbReference>
<evidence type="ECO:0000256" key="4">
    <source>
        <dbReference type="ARBA" id="ARBA00022840"/>
    </source>
</evidence>
<dbReference type="PANTHER" id="PTHR24115">
    <property type="entry name" value="KINESIN-RELATED"/>
    <property type="match status" value="1"/>
</dbReference>
<evidence type="ECO:0000256" key="9">
    <source>
        <dbReference type="SAM" id="MobiDB-lite"/>
    </source>
</evidence>
<evidence type="ECO:0000256" key="3">
    <source>
        <dbReference type="ARBA" id="ARBA00022741"/>
    </source>
</evidence>
<accession>A0A813ZAC9</accession>
<keyword evidence="6" id="KW-0963">Cytoplasm</keyword>
<feature type="region of interest" description="Disordered" evidence="9">
    <location>
        <begin position="741"/>
        <end position="876"/>
    </location>
</feature>
<organism evidence="11 13">
    <name type="scientific">Didymodactylos carnosus</name>
    <dbReference type="NCBI Taxonomy" id="1234261"/>
    <lineage>
        <taxon>Eukaryota</taxon>
        <taxon>Metazoa</taxon>
        <taxon>Spiralia</taxon>
        <taxon>Gnathifera</taxon>
        <taxon>Rotifera</taxon>
        <taxon>Eurotatoria</taxon>
        <taxon>Bdelloidea</taxon>
        <taxon>Philodinida</taxon>
        <taxon>Philodinidae</taxon>
        <taxon>Didymodactylos</taxon>
    </lineage>
</organism>
<dbReference type="PANTHER" id="PTHR24115:SF1008">
    <property type="entry name" value="KINESIN-LIKE PROTEIN SUBITO"/>
    <property type="match status" value="1"/>
</dbReference>
<dbReference type="GO" id="GO:0003777">
    <property type="term" value="F:microtubule motor activity"/>
    <property type="evidence" value="ECO:0007669"/>
    <property type="project" value="InterPro"/>
</dbReference>
<evidence type="ECO:0000256" key="8">
    <source>
        <dbReference type="SAM" id="Coils"/>
    </source>
</evidence>
<dbReference type="GO" id="GO:0007018">
    <property type="term" value="P:microtubule-based movement"/>
    <property type="evidence" value="ECO:0007669"/>
    <property type="project" value="InterPro"/>
</dbReference>
<keyword evidence="13" id="KW-1185">Reference proteome</keyword>
<comment type="subcellular location">
    <subcellularLocation>
        <location evidence="1">Cytoplasm</location>
        <location evidence="1">Cytoskeleton</location>
    </subcellularLocation>
</comment>
<dbReference type="Proteomes" id="UP000681722">
    <property type="component" value="Unassembled WGS sequence"/>
</dbReference>
<dbReference type="OrthoDB" id="123929at2759"/>
<keyword evidence="8" id="KW-0175">Coiled coil</keyword>
<keyword evidence="6" id="KW-0206">Cytoskeleton</keyword>
<feature type="domain" description="Kinesin motor" evidence="10">
    <location>
        <begin position="22"/>
        <end position="418"/>
    </location>
</feature>
<dbReference type="GO" id="GO:0005524">
    <property type="term" value="F:ATP binding"/>
    <property type="evidence" value="ECO:0007669"/>
    <property type="project" value="UniProtKB-UniRule"/>
</dbReference>
<evidence type="ECO:0000256" key="1">
    <source>
        <dbReference type="ARBA" id="ARBA00004245"/>
    </source>
</evidence>
<protein>
    <recommendedName>
        <fullName evidence="10">Kinesin motor domain-containing protein</fullName>
    </recommendedName>
</protein>
<dbReference type="SUPFAM" id="SSF52540">
    <property type="entry name" value="P-loop containing nucleoside triphosphate hydrolases"/>
    <property type="match status" value="1"/>
</dbReference>
<dbReference type="EMBL" id="CAJNOQ010001454">
    <property type="protein sequence ID" value="CAF0896149.1"/>
    <property type="molecule type" value="Genomic_DNA"/>
</dbReference>
<keyword evidence="3 7" id="KW-0547">Nucleotide-binding</keyword>
<dbReference type="EMBL" id="CAJOBC010001455">
    <property type="protein sequence ID" value="CAF3679501.1"/>
    <property type="molecule type" value="Genomic_DNA"/>
</dbReference>
<proteinExistence type="inferred from homology"/>
<feature type="region of interest" description="Disordered" evidence="9">
    <location>
        <begin position="455"/>
        <end position="475"/>
    </location>
</feature>
<evidence type="ECO:0000313" key="12">
    <source>
        <dbReference type="EMBL" id="CAF3679501.1"/>
    </source>
</evidence>
<dbReference type="InterPro" id="IPR027640">
    <property type="entry name" value="Kinesin-like_fam"/>
</dbReference>
<gene>
    <name evidence="11" type="ORF">GPM918_LOCUS8386</name>
    <name evidence="12" type="ORF">SRO942_LOCUS8388</name>
</gene>
<evidence type="ECO:0000256" key="7">
    <source>
        <dbReference type="PROSITE-ProRule" id="PRU00283"/>
    </source>
</evidence>
<dbReference type="GO" id="GO:0008017">
    <property type="term" value="F:microtubule binding"/>
    <property type="evidence" value="ECO:0007669"/>
    <property type="project" value="InterPro"/>
</dbReference>
<comment type="caution">
    <text evidence="11">The sequence shown here is derived from an EMBL/GenBank/DDBJ whole genome shotgun (WGS) entry which is preliminary data.</text>
</comment>
<evidence type="ECO:0000256" key="2">
    <source>
        <dbReference type="ARBA" id="ARBA00022701"/>
    </source>
</evidence>
<dbReference type="InterPro" id="IPR036961">
    <property type="entry name" value="Kinesin_motor_dom_sf"/>
</dbReference>
<dbReference type="PROSITE" id="PS50067">
    <property type="entry name" value="KINESIN_MOTOR_2"/>
    <property type="match status" value="1"/>
</dbReference>
<dbReference type="PRINTS" id="PR00380">
    <property type="entry name" value="KINESINHEAVY"/>
</dbReference>
<dbReference type="InterPro" id="IPR001752">
    <property type="entry name" value="Kinesin_motor_dom"/>
</dbReference>
<feature type="binding site" evidence="7">
    <location>
        <begin position="115"/>
        <end position="122"/>
    </location>
    <ligand>
        <name>ATP</name>
        <dbReference type="ChEBI" id="CHEBI:30616"/>
    </ligand>
</feature>
<sequence>MSRTNHTNGDTSSNKLRRKEPPFLVYLRFRPFILDEIAKGENQKTIEILDEKRVGIKIYPSNISQIRSVQSSYNEYEVTRVFNEQCTQEEFYSQTFEMPTNAVFEGSNWLLFTMGLSNSGKTHTMFGSQDKPGVIPQCLTQIFHYIGSNIDNSVLYKPTGFETYSPCKPGDLNQEISYRNYIFKQDRTDERITKLPRIVQNQCLDDLSLQDEYYSVWISFFELYNEQIYDLLVKPNEIKTRKPLRLLQGDSTTTIRNLIQVPVFDLNEAKDVVRFAFINRSTSKTVFNEASSRSHAILCITLITTDEFSEVPTMSHLYICDLAGNEPLTQHVGKQMNETCNINTSLMTLKDCIRILNENQKTKKQFVVPFRNSVLTNLFRPFFTGIGQISIVVNINPCASFTSQTNDLLKFASLAQKTTIVQCEPVFAKQAASSSSTASKHLKLRNLKRLRSAKVIPVQRDKRDKPTDEEEHPNDEYDEHSIVYWRKATDAALKLLQKQATWRRSFMLERHEERVKLLGCLMQQRDVIRTLKTDLPLLNDQRFSKQKNVPQSSVTSIHLLTEKNDDYSKKVDQLQRSYDERMKQFDLMEHNYELLKHQHEQMKNEYESKIIDYAANKSKLNSQITQLNSEHSQELARLKRDLNLEVYRKQEFEKRFHGVKEKLETEIAESVKQKKTYERKQYDHQQTIVKYDNLQIELCRVREQAKELTDQYDEQKKSYGKISLEKDMWKNKYEATVKELEEAKSSTQQQDDDSIITRRRLKRQTHDLNDEDGNTAKKVKRVTRSSSKNISSSDDNDSIVFQTKTSKKKTSTRQKKNSETKSSSRLDEIDRGSKMVKQIQKQIRPKSNKKKVVVRSRQEIDSHRQTPTTTTRTVSLSTHRANNFSPLNSNSPPMLTDLRRTPSIVSKSHAIPVDEQSISTPKSTMLKKRLQSLFHHTPPSENSVHFSRVQMKTSVAFGSSISATRMLQPIITPQMLMPPPPKAQTPKIKYNLRTRLNTNPSYQEDEMSINSKTSVDILSYLGRVIKLESSSNNDDIKSSLKLMIYRFDTSDERFCLEDTLYPTLTNIKCDTTCSVLSSYIEENSLLILIKLVHTITKNIILTLFRLNQRPWNCKLTYLIETPVSIINFFLLSQSLTIFTTIFDGYLYLIENIRNQCVQRIECPITNYIYCHSYDNSYWIMGTVENTMTVYHGTTTHDKTRLIIFETNLFFPKLFDIKTNFQTLSILKHQLQLCTRSIVGDILISTIDCHLLFCKNGIIIYDLHLDTIAHSIYQYDSVRNGLLFIMMEHNHPYTVQIIQFQNSYEQTSLEYVSSTNIQAKYILIDDFIQLNYSQLLFLEDKSLNSFLIKDCYRTNIDHMLTSLDSSLNERGIDATDSPSRHSLTLIHEMLKYKIINAEYIVNDGYNRLRVLQSLLDQIIDQHHISDLTTLTTADNTHHHTVKNWSYKDDKPHIKLLNKMFWFSYRSKLFIGLTIENKSSVCLDPVYFFAIDNQQNNVRIMQLIMILNNHQKQKYFFPLLQTDKLPYRLKSNECATLILTTNVNTIDLENDFELTLFLLADIRIYQVGILKTTLDQFIGNEYLLQLNELETDFFLASHSYCSKCISYICTQSRLSISLQSTSKSETIKQMIQILKLMNFKDILETIYIRIGQCTLLENIIIQIIDDETLIIEFYASSPNELMLIVKHILSNIQFDTFSINNVVENEDEQRTRLTNIEQELKNELQAYINVLEQSPKLYKKNLNGGVIAATAEQHRLITLDDLNKLNIKRDATDIALFYLKD</sequence>
<evidence type="ECO:0000313" key="13">
    <source>
        <dbReference type="Proteomes" id="UP000663829"/>
    </source>
</evidence>
<dbReference type="InterPro" id="IPR027417">
    <property type="entry name" value="P-loop_NTPase"/>
</dbReference>
<evidence type="ECO:0000256" key="6">
    <source>
        <dbReference type="ARBA" id="ARBA00023212"/>
    </source>
</evidence>
<feature type="coiled-coil region" evidence="8">
    <location>
        <begin position="1697"/>
        <end position="1731"/>
    </location>
</feature>
<feature type="compositionally biased region" description="Basic and acidic residues" evidence="9">
    <location>
        <begin position="816"/>
        <end position="833"/>
    </location>
</feature>
<dbReference type="GO" id="GO:0005871">
    <property type="term" value="C:kinesin complex"/>
    <property type="evidence" value="ECO:0007669"/>
    <property type="project" value="TreeGrafter"/>
</dbReference>
<keyword evidence="4 7" id="KW-0067">ATP-binding</keyword>
<keyword evidence="2" id="KW-0493">Microtubule</keyword>
<comment type="similarity">
    <text evidence="7">Belongs to the TRAFAC class myosin-kinesin ATPase superfamily. Kinesin family.</text>
</comment>
<evidence type="ECO:0000313" key="11">
    <source>
        <dbReference type="EMBL" id="CAF0896149.1"/>
    </source>
</evidence>
<reference evidence="11" key="1">
    <citation type="submission" date="2021-02" db="EMBL/GenBank/DDBJ databases">
        <authorList>
            <person name="Nowell W R."/>
        </authorList>
    </citation>
    <scope>NUCLEOTIDE SEQUENCE</scope>
</reference>
<dbReference type="Proteomes" id="UP000663829">
    <property type="component" value="Unassembled WGS sequence"/>
</dbReference>
<name>A0A813ZAC9_9BILA</name>
<feature type="compositionally biased region" description="Basic residues" evidence="9">
    <location>
        <begin position="805"/>
        <end position="815"/>
    </location>
</feature>
<dbReference type="GO" id="GO:0016887">
    <property type="term" value="F:ATP hydrolysis activity"/>
    <property type="evidence" value="ECO:0007669"/>
    <property type="project" value="TreeGrafter"/>
</dbReference>
<dbReference type="SMART" id="SM00129">
    <property type="entry name" value="KISc"/>
    <property type="match status" value="1"/>
</dbReference>
<evidence type="ECO:0000256" key="5">
    <source>
        <dbReference type="ARBA" id="ARBA00023175"/>
    </source>
</evidence>
<keyword evidence="5 7" id="KW-0505">Motor protein</keyword>